<sequence>MVGPPTADGSRSRAPDSVARYGTAGCRYTVVLEKCTTALSLQSTIEHNIRVGISENLHVLPPPEWLSRQISRAQIRRVRSSYNHLPSPSSDPGYRSEGGDGTKYTTKVFDKKKQMHPNSIVLN</sequence>
<proteinExistence type="predicted"/>
<evidence type="ECO:0000313" key="3">
    <source>
        <dbReference type="Proteomes" id="UP000299102"/>
    </source>
</evidence>
<gene>
    <name evidence="2" type="ORF">EVAR_8051_1</name>
</gene>
<accession>A0A4C1TJS3</accession>
<keyword evidence="3" id="KW-1185">Reference proteome</keyword>
<feature type="region of interest" description="Disordered" evidence="1">
    <location>
        <begin position="81"/>
        <end position="110"/>
    </location>
</feature>
<comment type="caution">
    <text evidence="2">The sequence shown here is derived from an EMBL/GenBank/DDBJ whole genome shotgun (WGS) entry which is preliminary data.</text>
</comment>
<protein>
    <submittedName>
        <fullName evidence="2">Uncharacterized protein</fullName>
    </submittedName>
</protein>
<name>A0A4C1TJS3_EUMVA</name>
<evidence type="ECO:0000313" key="2">
    <source>
        <dbReference type="EMBL" id="GBP13840.1"/>
    </source>
</evidence>
<feature type="compositionally biased region" description="Polar residues" evidence="1">
    <location>
        <begin position="81"/>
        <end position="90"/>
    </location>
</feature>
<dbReference type="Proteomes" id="UP000299102">
    <property type="component" value="Unassembled WGS sequence"/>
</dbReference>
<organism evidence="2 3">
    <name type="scientific">Eumeta variegata</name>
    <name type="common">Bagworm moth</name>
    <name type="synonym">Eumeta japonica</name>
    <dbReference type="NCBI Taxonomy" id="151549"/>
    <lineage>
        <taxon>Eukaryota</taxon>
        <taxon>Metazoa</taxon>
        <taxon>Ecdysozoa</taxon>
        <taxon>Arthropoda</taxon>
        <taxon>Hexapoda</taxon>
        <taxon>Insecta</taxon>
        <taxon>Pterygota</taxon>
        <taxon>Neoptera</taxon>
        <taxon>Endopterygota</taxon>
        <taxon>Lepidoptera</taxon>
        <taxon>Glossata</taxon>
        <taxon>Ditrysia</taxon>
        <taxon>Tineoidea</taxon>
        <taxon>Psychidae</taxon>
        <taxon>Oiketicinae</taxon>
        <taxon>Eumeta</taxon>
    </lineage>
</organism>
<dbReference type="AlphaFoldDB" id="A0A4C1TJS3"/>
<evidence type="ECO:0000256" key="1">
    <source>
        <dbReference type="SAM" id="MobiDB-lite"/>
    </source>
</evidence>
<reference evidence="2 3" key="1">
    <citation type="journal article" date="2019" name="Commun. Biol.">
        <title>The bagworm genome reveals a unique fibroin gene that provides high tensile strength.</title>
        <authorList>
            <person name="Kono N."/>
            <person name="Nakamura H."/>
            <person name="Ohtoshi R."/>
            <person name="Tomita M."/>
            <person name="Numata K."/>
            <person name="Arakawa K."/>
        </authorList>
    </citation>
    <scope>NUCLEOTIDE SEQUENCE [LARGE SCALE GENOMIC DNA]</scope>
</reference>
<dbReference type="EMBL" id="BGZK01000059">
    <property type="protein sequence ID" value="GBP13840.1"/>
    <property type="molecule type" value="Genomic_DNA"/>
</dbReference>